<feature type="active site" description="Charge relay system" evidence="6">
    <location>
        <position position="129"/>
    </location>
</feature>
<evidence type="ECO:0000256" key="1">
    <source>
        <dbReference type="ARBA" id="ARBA00005061"/>
    </source>
</evidence>
<dbReference type="UniPathway" id="UPA00391"/>
<evidence type="ECO:0000256" key="7">
    <source>
        <dbReference type="PIRSR" id="PIRSR006113-2"/>
    </source>
</evidence>
<dbReference type="GO" id="GO:0046872">
    <property type="term" value="F:metal ion binding"/>
    <property type="evidence" value="ECO:0007669"/>
    <property type="project" value="UniProtKB-KW"/>
</dbReference>
<keyword evidence="5 7" id="KW-0479">Metal-binding</keyword>
<dbReference type="AlphaFoldDB" id="A0A1I0BGB3"/>
<comment type="catalytic activity">
    <reaction evidence="4 5">
        <text>7,8-dihydroneopterin 3'-triphosphate + H2O = 6-carboxy-5,6,7,8-tetrahydropterin + triphosphate + acetaldehyde + 2 H(+)</text>
        <dbReference type="Rhea" id="RHEA:27966"/>
        <dbReference type="ChEBI" id="CHEBI:15343"/>
        <dbReference type="ChEBI" id="CHEBI:15377"/>
        <dbReference type="ChEBI" id="CHEBI:15378"/>
        <dbReference type="ChEBI" id="CHEBI:18036"/>
        <dbReference type="ChEBI" id="CHEBI:58462"/>
        <dbReference type="ChEBI" id="CHEBI:61032"/>
        <dbReference type="EC" id="4.1.2.50"/>
    </reaction>
</comment>
<comment type="similarity">
    <text evidence="2 5">Belongs to the PTPS family. QueD subfamily.</text>
</comment>
<comment type="cofactor">
    <cofactor evidence="5 7">
        <name>Zn(2+)</name>
        <dbReference type="ChEBI" id="CHEBI:29105"/>
    </cofactor>
    <text evidence="5 7">Binds 1 zinc ion per subunit.</text>
</comment>
<gene>
    <name evidence="8" type="ORF">SAMN04487772_107107</name>
</gene>
<evidence type="ECO:0000256" key="3">
    <source>
        <dbReference type="ARBA" id="ARBA00018141"/>
    </source>
</evidence>
<organism evidence="8 9">
    <name type="scientific">[Clostridium] polysaccharolyticum</name>
    <dbReference type="NCBI Taxonomy" id="29364"/>
    <lineage>
        <taxon>Bacteria</taxon>
        <taxon>Bacillati</taxon>
        <taxon>Bacillota</taxon>
        <taxon>Clostridia</taxon>
        <taxon>Lachnospirales</taxon>
        <taxon>Lachnospiraceae</taxon>
    </lineage>
</organism>
<name>A0A1I0BGB3_9FIRM</name>
<feature type="active site" description="Proton acceptor" evidence="6">
    <location>
        <position position="23"/>
    </location>
</feature>
<evidence type="ECO:0000256" key="6">
    <source>
        <dbReference type="PIRSR" id="PIRSR006113-1"/>
    </source>
</evidence>
<evidence type="ECO:0000256" key="4">
    <source>
        <dbReference type="ARBA" id="ARBA00048807"/>
    </source>
</evidence>
<dbReference type="GO" id="GO:0008616">
    <property type="term" value="P:tRNA queuosine(34) biosynthetic process"/>
    <property type="evidence" value="ECO:0007669"/>
    <property type="project" value="UniProtKB-KW"/>
</dbReference>
<feature type="binding site" evidence="7">
    <location>
        <position position="29"/>
    </location>
    <ligand>
        <name>Zn(2+)</name>
        <dbReference type="ChEBI" id="CHEBI:29105"/>
    </ligand>
</feature>
<keyword evidence="5" id="KW-0671">Queuosine biosynthesis</keyword>
<keyword evidence="5" id="KW-0456">Lyase</keyword>
<dbReference type="GO" id="GO:0070497">
    <property type="term" value="F:6-carboxytetrahydropterin synthase activity"/>
    <property type="evidence" value="ECO:0007669"/>
    <property type="project" value="UniProtKB-EC"/>
</dbReference>
<feature type="binding site" evidence="7">
    <location>
        <position position="27"/>
    </location>
    <ligand>
        <name>Zn(2+)</name>
        <dbReference type="ChEBI" id="CHEBI:29105"/>
    </ligand>
</feature>
<dbReference type="EMBL" id="FOHN01000007">
    <property type="protein sequence ID" value="SET05544.1"/>
    <property type="molecule type" value="Genomic_DNA"/>
</dbReference>
<dbReference type="STRING" id="29364.SAMN04487772_107107"/>
<keyword evidence="5 7" id="KW-0862">Zinc</keyword>
<dbReference type="NCBIfam" id="TIGR03367">
    <property type="entry name" value="queuosine_QueD"/>
    <property type="match status" value="1"/>
</dbReference>
<evidence type="ECO:0000256" key="5">
    <source>
        <dbReference type="PIRNR" id="PIRNR006113"/>
    </source>
</evidence>
<evidence type="ECO:0000313" key="9">
    <source>
        <dbReference type="Proteomes" id="UP000199800"/>
    </source>
</evidence>
<dbReference type="InterPro" id="IPR038418">
    <property type="entry name" value="6-PTP_synth/QueD_sf"/>
</dbReference>
<dbReference type="EC" id="4.-.-.-" evidence="5"/>
<dbReference type="InterPro" id="IPR007115">
    <property type="entry name" value="6-PTP_synth/QueD"/>
</dbReference>
<feature type="active site" description="Charge relay system" evidence="6">
    <location>
        <position position="71"/>
    </location>
</feature>
<protein>
    <recommendedName>
        <fullName evidence="3 5">6-carboxy-5,6,7,8-tetrahydropterin synthase</fullName>
        <ecNumber evidence="5">4.-.-.-</ecNumber>
    </recommendedName>
</protein>
<dbReference type="Pfam" id="PF01242">
    <property type="entry name" value="PTPS"/>
    <property type="match status" value="1"/>
</dbReference>
<keyword evidence="9" id="KW-1185">Reference proteome</keyword>
<dbReference type="Proteomes" id="UP000199800">
    <property type="component" value="Unassembled WGS sequence"/>
</dbReference>
<dbReference type="Gene3D" id="3.30.479.10">
    <property type="entry name" value="6-pyruvoyl tetrahydropterin synthase/QueD"/>
    <property type="match status" value="1"/>
</dbReference>
<reference evidence="8 9" key="1">
    <citation type="submission" date="2016-10" db="EMBL/GenBank/DDBJ databases">
        <authorList>
            <person name="de Groot N.N."/>
        </authorList>
    </citation>
    <scope>NUCLEOTIDE SEQUENCE [LARGE SCALE GENOMIC DNA]</scope>
    <source>
        <strain evidence="8 9">DSM 1801</strain>
    </source>
</reference>
<feature type="binding site" evidence="7">
    <location>
        <position position="14"/>
    </location>
    <ligand>
        <name>Zn(2+)</name>
        <dbReference type="ChEBI" id="CHEBI:29105"/>
    </ligand>
</feature>
<dbReference type="RefSeq" id="WP_092477450.1">
    <property type="nucleotide sequence ID" value="NZ_FOHN01000007.1"/>
</dbReference>
<comment type="pathway">
    <text evidence="1 5">Purine metabolism; 7-cyano-7-deazaguanine biosynthesis.</text>
</comment>
<sequence>MYRLQTEDSFDAAHFLAGYDGKCHNIHGHRWRVIVEIQTAALQESGQMRGMCVDFKMLKRDLKKITDKLDHALIIEKGSLKQKTLEALQAEEFTIIELPFRPTAEHLAQYFYENMNSLGYDISLVTIYETPANCASYSAD</sequence>
<dbReference type="PANTHER" id="PTHR12589:SF8">
    <property type="entry name" value="6-CARBOXY-5,6,7,8-TETRAHYDROPTERIN SYNTHASE"/>
    <property type="match status" value="1"/>
</dbReference>
<dbReference type="OrthoDB" id="9804698at2"/>
<dbReference type="SUPFAM" id="SSF55620">
    <property type="entry name" value="Tetrahydrobiopterin biosynthesis enzymes-like"/>
    <property type="match status" value="1"/>
</dbReference>
<accession>A0A1I0BGB3</accession>
<evidence type="ECO:0000313" key="8">
    <source>
        <dbReference type="EMBL" id="SET05544.1"/>
    </source>
</evidence>
<dbReference type="PANTHER" id="PTHR12589">
    <property type="entry name" value="PYRUVOYL TETRAHYDROBIOPTERIN SYNTHASE"/>
    <property type="match status" value="1"/>
</dbReference>
<proteinExistence type="inferred from homology"/>
<evidence type="ECO:0000256" key="2">
    <source>
        <dbReference type="ARBA" id="ARBA00008900"/>
    </source>
</evidence>
<dbReference type="PIRSF" id="PIRSF006113">
    <property type="entry name" value="PTP_synth"/>
    <property type="match status" value="1"/>
</dbReference>